<accession>A0ABW3NBH8</accession>
<evidence type="ECO:0000256" key="1">
    <source>
        <dbReference type="SAM" id="SignalP"/>
    </source>
</evidence>
<evidence type="ECO:0000313" key="2">
    <source>
        <dbReference type="EMBL" id="MFD1064000.1"/>
    </source>
</evidence>
<keyword evidence="3" id="KW-1185">Reference proteome</keyword>
<keyword evidence="1" id="KW-0732">Signal</keyword>
<comment type="caution">
    <text evidence="2">The sequence shown here is derived from an EMBL/GenBank/DDBJ whole genome shotgun (WGS) entry which is preliminary data.</text>
</comment>
<evidence type="ECO:0000313" key="3">
    <source>
        <dbReference type="Proteomes" id="UP001597013"/>
    </source>
</evidence>
<reference evidence="3" key="1">
    <citation type="journal article" date="2019" name="Int. J. Syst. Evol. Microbiol.">
        <title>The Global Catalogue of Microorganisms (GCM) 10K type strain sequencing project: providing services to taxonomists for standard genome sequencing and annotation.</title>
        <authorList>
            <consortium name="The Broad Institute Genomics Platform"/>
            <consortium name="The Broad Institute Genome Sequencing Center for Infectious Disease"/>
            <person name="Wu L."/>
            <person name="Ma J."/>
        </authorList>
    </citation>
    <scope>NUCLEOTIDE SEQUENCE [LARGE SCALE GENOMIC DNA]</scope>
    <source>
        <strain evidence="3">CCUG 62215</strain>
    </source>
</reference>
<dbReference type="EMBL" id="JBHTJL010000016">
    <property type="protein sequence ID" value="MFD1064000.1"/>
    <property type="molecule type" value="Genomic_DNA"/>
</dbReference>
<proteinExistence type="predicted"/>
<protein>
    <recommendedName>
        <fullName evidence="4">TonB-dependent receptor plug domain-containing protein</fullName>
    </recommendedName>
</protein>
<dbReference type="Proteomes" id="UP001597013">
    <property type="component" value="Unassembled WGS sequence"/>
</dbReference>
<gene>
    <name evidence="2" type="ORF">ACFQ1Q_12150</name>
</gene>
<organism evidence="2 3">
    <name type="scientific">Winogradskyella litorisediminis</name>
    <dbReference type="NCBI Taxonomy" id="1156618"/>
    <lineage>
        <taxon>Bacteria</taxon>
        <taxon>Pseudomonadati</taxon>
        <taxon>Bacteroidota</taxon>
        <taxon>Flavobacteriia</taxon>
        <taxon>Flavobacteriales</taxon>
        <taxon>Flavobacteriaceae</taxon>
        <taxon>Winogradskyella</taxon>
    </lineage>
</organism>
<sequence>MKAIKFKILAIALLAFTSAISYGQTKTTFEDTVEITIDKSTTDEDFNGIKTMLEEHAILAEFENIKRNENKEITAISIRLSSESGQQTSSSISSNKPIGNISFGSKNGNLYIGQAKNSGDLFALFNNNSFNMPFDMDSIFGGTRRSLNLKDFFNGNSNFFIFENDSLDIDAIKKKFQQNFNFNQNSPNNFSYFYSNDNDNAPQQKFRFVDNPDLETLIVIDGKISDFKTLDRLAKTDKLKTVDILKTDAAMSIYGDKAKDGAIIAITKD</sequence>
<feature type="chain" id="PRO_5046872775" description="TonB-dependent receptor plug domain-containing protein" evidence="1">
    <location>
        <begin position="24"/>
        <end position="269"/>
    </location>
</feature>
<evidence type="ECO:0008006" key="4">
    <source>
        <dbReference type="Google" id="ProtNLM"/>
    </source>
</evidence>
<feature type="signal peptide" evidence="1">
    <location>
        <begin position="1"/>
        <end position="23"/>
    </location>
</feature>
<dbReference type="RefSeq" id="WP_386131850.1">
    <property type="nucleotide sequence ID" value="NZ_JBHTJL010000016.1"/>
</dbReference>
<name>A0ABW3NBH8_9FLAO</name>